<gene>
    <name evidence="2" type="ORF">ACFO4O_11425</name>
</gene>
<organism evidence="2 3">
    <name type="scientific">Glaciecola siphonariae</name>
    <dbReference type="NCBI Taxonomy" id="521012"/>
    <lineage>
        <taxon>Bacteria</taxon>
        <taxon>Pseudomonadati</taxon>
        <taxon>Pseudomonadota</taxon>
        <taxon>Gammaproteobacteria</taxon>
        <taxon>Alteromonadales</taxon>
        <taxon>Alteromonadaceae</taxon>
        <taxon>Glaciecola</taxon>
    </lineage>
</organism>
<evidence type="ECO:0000313" key="2">
    <source>
        <dbReference type="EMBL" id="MFC4700772.1"/>
    </source>
</evidence>
<comment type="caution">
    <text evidence="2">The sequence shown here is derived from an EMBL/GenBank/DDBJ whole genome shotgun (WGS) entry which is preliminary data.</text>
</comment>
<dbReference type="Proteomes" id="UP001595897">
    <property type="component" value="Unassembled WGS sequence"/>
</dbReference>
<protein>
    <submittedName>
        <fullName evidence="2">VOC family protein</fullName>
    </submittedName>
</protein>
<dbReference type="EMBL" id="JBHSGU010000005">
    <property type="protein sequence ID" value="MFC4700772.1"/>
    <property type="molecule type" value="Genomic_DNA"/>
</dbReference>
<reference evidence="3" key="1">
    <citation type="journal article" date="2019" name="Int. J. Syst. Evol. Microbiol.">
        <title>The Global Catalogue of Microorganisms (GCM) 10K type strain sequencing project: providing services to taxonomists for standard genome sequencing and annotation.</title>
        <authorList>
            <consortium name="The Broad Institute Genomics Platform"/>
            <consortium name="The Broad Institute Genome Sequencing Center for Infectious Disease"/>
            <person name="Wu L."/>
            <person name="Ma J."/>
        </authorList>
    </citation>
    <scope>NUCLEOTIDE SEQUENCE [LARGE SCALE GENOMIC DNA]</scope>
    <source>
        <strain evidence="3">KACC 12507</strain>
    </source>
</reference>
<dbReference type="PROSITE" id="PS51819">
    <property type="entry name" value="VOC"/>
    <property type="match status" value="1"/>
</dbReference>
<name>A0ABV9LW65_9ALTE</name>
<dbReference type="PANTHER" id="PTHR39434">
    <property type="match status" value="1"/>
</dbReference>
<accession>A0ABV9LW65</accession>
<dbReference type="PANTHER" id="PTHR39434:SF1">
    <property type="entry name" value="VOC DOMAIN-CONTAINING PROTEIN"/>
    <property type="match status" value="1"/>
</dbReference>
<evidence type="ECO:0000259" key="1">
    <source>
        <dbReference type="PROSITE" id="PS51819"/>
    </source>
</evidence>
<dbReference type="SUPFAM" id="SSF54593">
    <property type="entry name" value="Glyoxalase/Bleomycin resistance protein/Dihydroxybiphenyl dioxygenase"/>
    <property type="match status" value="1"/>
</dbReference>
<proteinExistence type="predicted"/>
<keyword evidence="3" id="KW-1185">Reference proteome</keyword>
<evidence type="ECO:0000313" key="3">
    <source>
        <dbReference type="Proteomes" id="UP001595897"/>
    </source>
</evidence>
<dbReference type="InterPro" id="IPR029068">
    <property type="entry name" value="Glyas_Bleomycin-R_OHBP_Dase"/>
</dbReference>
<feature type="domain" description="VOC" evidence="1">
    <location>
        <begin position="3"/>
        <end position="129"/>
    </location>
</feature>
<dbReference type="RefSeq" id="WP_382408613.1">
    <property type="nucleotide sequence ID" value="NZ_JBHSGU010000005.1"/>
</dbReference>
<sequence>MISPFHLAIPVTDLASSRVFYGEHIGCEQGRSSAQWIDWNFYGHQLVTHQVESMPQADNANQVDSKSVPVPHFGLVLPKDEWQALAQRLERAGHTFHIAPYIRFKGEVGEQGTFFLYDPSGNALEFKYFEDMDSLFAK</sequence>
<dbReference type="InterPro" id="IPR037523">
    <property type="entry name" value="VOC_core"/>
</dbReference>
<dbReference type="Gene3D" id="3.10.180.10">
    <property type="entry name" value="2,3-Dihydroxybiphenyl 1,2-Dioxygenase, domain 1"/>
    <property type="match status" value="1"/>
</dbReference>
<dbReference type="CDD" id="cd08357">
    <property type="entry name" value="VOC_like"/>
    <property type="match status" value="1"/>
</dbReference>
<dbReference type="InterPro" id="IPR004360">
    <property type="entry name" value="Glyas_Fos-R_dOase_dom"/>
</dbReference>
<dbReference type="Pfam" id="PF00903">
    <property type="entry name" value="Glyoxalase"/>
    <property type="match status" value="1"/>
</dbReference>